<dbReference type="GO" id="GO:0032259">
    <property type="term" value="P:methylation"/>
    <property type="evidence" value="ECO:0007669"/>
    <property type="project" value="UniProtKB-KW"/>
</dbReference>
<evidence type="ECO:0000313" key="8">
    <source>
        <dbReference type="Proteomes" id="UP000741863"/>
    </source>
</evidence>
<dbReference type="CDD" id="cd02440">
    <property type="entry name" value="AdoMet_MTases"/>
    <property type="match status" value="1"/>
</dbReference>
<evidence type="ECO:0000256" key="2">
    <source>
        <dbReference type="ARBA" id="ARBA00022490"/>
    </source>
</evidence>
<dbReference type="InterPro" id="IPR050078">
    <property type="entry name" value="Ribosomal_L11_MeTrfase_PrmA"/>
</dbReference>
<dbReference type="RefSeq" id="WP_204698478.1">
    <property type="nucleotide sequence ID" value="NZ_JAFBEC010000008.1"/>
</dbReference>
<name>A0ABS2PF78_9BACL</name>
<dbReference type="InterPro" id="IPR004498">
    <property type="entry name" value="Ribosomal_PrmA_MeTrfase"/>
</dbReference>
<dbReference type="SUPFAM" id="SSF53335">
    <property type="entry name" value="S-adenosyl-L-methionine-dependent methyltransferases"/>
    <property type="match status" value="1"/>
</dbReference>
<dbReference type="Gene3D" id="3.40.50.150">
    <property type="entry name" value="Vaccinia Virus protein VP39"/>
    <property type="match status" value="1"/>
</dbReference>
<evidence type="ECO:0000256" key="1">
    <source>
        <dbReference type="ARBA" id="ARBA00009741"/>
    </source>
</evidence>
<keyword evidence="8" id="KW-1185">Reference proteome</keyword>
<feature type="binding site" evidence="6">
    <location>
        <position position="184"/>
    </location>
    <ligand>
        <name>S-adenosyl-L-methionine</name>
        <dbReference type="ChEBI" id="CHEBI:59789"/>
    </ligand>
</feature>
<dbReference type="EMBL" id="JAFBEC010000008">
    <property type="protein sequence ID" value="MBM7633766.1"/>
    <property type="molecule type" value="Genomic_DNA"/>
</dbReference>
<comment type="catalytic activity">
    <reaction evidence="6">
        <text>L-lysyl-[protein] + 3 S-adenosyl-L-methionine = N(6),N(6),N(6)-trimethyl-L-lysyl-[protein] + 3 S-adenosyl-L-homocysteine + 3 H(+)</text>
        <dbReference type="Rhea" id="RHEA:54192"/>
        <dbReference type="Rhea" id="RHEA-COMP:9752"/>
        <dbReference type="Rhea" id="RHEA-COMP:13826"/>
        <dbReference type="ChEBI" id="CHEBI:15378"/>
        <dbReference type="ChEBI" id="CHEBI:29969"/>
        <dbReference type="ChEBI" id="CHEBI:57856"/>
        <dbReference type="ChEBI" id="CHEBI:59789"/>
        <dbReference type="ChEBI" id="CHEBI:61961"/>
    </reaction>
</comment>
<organism evidence="7 8">
    <name type="scientific">Geomicrobium sediminis</name>
    <dbReference type="NCBI Taxonomy" id="1347788"/>
    <lineage>
        <taxon>Bacteria</taxon>
        <taxon>Bacillati</taxon>
        <taxon>Bacillota</taxon>
        <taxon>Bacilli</taxon>
        <taxon>Bacillales</taxon>
        <taxon>Geomicrobium</taxon>
    </lineage>
</organism>
<evidence type="ECO:0000256" key="4">
    <source>
        <dbReference type="ARBA" id="ARBA00022679"/>
    </source>
</evidence>
<dbReference type="PANTHER" id="PTHR43648:SF1">
    <property type="entry name" value="ELECTRON TRANSFER FLAVOPROTEIN BETA SUBUNIT LYSINE METHYLTRANSFERASE"/>
    <property type="match status" value="1"/>
</dbReference>
<dbReference type="InterPro" id="IPR029063">
    <property type="entry name" value="SAM-dependent_MTases_sf"/>
</dbReference>
<keyword evidence="5 6" id="KW-0949">S-adenosyl-L-methionine</keyword>
<gene>
    <name evidence="6" type="primary">prmA</name>
    <name evidence="7" type="ORF">JOD17_002862</name>
</gene>
<evidence type="ECO:0000256" key="6">
    <source>
        <dbReference type="HAMAP-Rule" id="MF_00735"/>
    </source>
</evidence>
<dbReference type="Proteomes" id="UP000741863">
    <property type="component" value="Unassembled WGS sequence"/>
</dbReference>
<proteinExistence type="inferred from homology"/>
<protein>
    <recommendedName>
        <fullName evidence="6">Ribosomal protein L11 methyltransferase</fullName>
        <shortName evidence="6">L11 Mtase</shortName>
        <ecNumber evidence="6">2.1.1.-</ecNumber>
    </recommendedName>
</protein>
<dbReference type="HAMAP" id="MF_00735">
    <property type="entry name" value="Methyltr_PrmA"/>
    <property type="match status" value="1"/>
</dbReference>
<keyword evidence="2 6" id="KW-0963">Cytoplasm</keyword>
<feature type="binding site" evidence="6">
    <location>
        <position position="251"/>
    </location>
    <ligand>
        <name>S-adenosyl-L-methionine</name>
        <dbReference type="ChEBI" id="CHEBI:59789"/>
    </ligand>
</feature>
<comment type="function">
    <text evidence="6">Methylates ribosomal protein L11.</text>
</comment>
<keyword evidence="4 6" id="KW-0808">Transferase</keyword>
<evidence type="ECO:0000256" key="5">
    <source>
        <dbReference type="ARBA" id="ARBA00022691"/>
    </source>
</evidence>
<comment type="subcellular location">
    <subcellularLocation>
        <location evidence="6">Cytoplasm</location>
    </subcellularLocation>
</comment>
<keyword evidence="7" id="KW-0689">Ribosomal protein</keyword>
<accession>A0ABS2PF78</accession>
<sequence length="320" mass="35282">MQWIECRVHTTHAAHELIAQLFITHGANGTVLEDSRGKDFTPEPWTDIIGKPKTEHLPTDGVVVKAYFPDDGTLEATLSAVKKDLVQLEVTTNQPVAQTEILLTTVHEEDWAEAWKAYYKPVQVSETMSIVPTWESYEKRREDEHVITMDPGMAFGTGTHETTLLCLQALEHIVNDGDTVIDVGTGSGILSIAAAKLGAKAVHAVDLDPLAVQVAKENSEANNVSERITIEQRDLLSESSNEQKADIVVANLLAHLVIALAPDIHRHLKVGGKLVVSGIIKQKEQEVIDVLKQENFQIDDVLEQKDWVAIRCRLTEVGGE</sequence>
<dbReference type="PIRSF" id="PIRSF000401">
    <property type="entry name" value="RPL11_MTase"/>
    <property type="match status" value="1"/>
</dbReference>
<evidence type="ECO:0000256" key="3">
    <source>
        <dbReference type="ARBA" id="ARBA00022603"/>
    </source>
</evidence>
<dbReference type="NCBIfam" id="TIGR00406">
    <property type="entry name" value="prmA"/>
    <property type="match status" value="1"/>
</dbReference>
<dbReference type="GO" id="GO:0008168">
    <property type="term" value="F:methyltransferase activity"/>
    <property type="evidence" value="ECO:0007669"/>
    <property type="project" value="UniProtKB-KW"/>
</dbReference>
<keyword evidence="7" id="KW-0687">Ribonucleoprotein</keyword>
<dbReference type="Pfam" id="PF06325">
    <property type="entry name" value="PrmA"/>
    <property type="match status" value="1"/>
</dbReference>
<evidence type="ECO:0000313" key="7">
    <source>
        <dbReference type="EMBL" id="MBM7633766.1"/>
    </source>
</evidence>
<dbReference type="GO" id="GO:0005840">
    <property type="term" value="C:ribosome"/>
    <property type="evidence" value="ECO:0007669"/>
    <property type="project" value="UniProtKB-KW"/>
</dbReference>
<feature type="binding site" evidence="6">
    <location>
        <position position="206"/>
    </location>
    <ligand>
        <name>S-adenosyl-L-methionine</name>
        <dbReference type="ChEBI" id="CHEBI:59789"/>
    </ligand>
</feature>
<dbReference type="PANTHER" id="PTHR43648">
    <property type="entry name" value="ELECTRON TRANSFER FLAVOPROTEIN BETA SUBUNIT LYSINE METHYLTRANSFERASE"/>
    <property type="match status" value="1"/>
</dbReference>
<feature type="binding site" evidence="6">
    <location>
        <position position="163"/>
    </location>
    <ligand>
        <name>S-adenosyl-L-methionine</name>
        <dbReference type="ChEBI" id="CHEBI:59789"/>
    </ligand>
</feature>
<reference evidence="7 8" key="1">
    <citation type="submission" date="2021-01" db="EMBL/GenBank/DDBJ databases">
        <title>Genomic Encyclopedia of Type Strains, Phase IV (KMG-IV): sequencing the most valuable type-strain genomes for metagenomic binning, comparative biology and taxonomic classification.</title>
        <authorList>
            <person name="Goeker M."/>
        </authorList>
    </citation>
    <scope>NUCLEOTIDE SEQUENCE [LARGE SCALE GENOMIC DNA]</scope>
    <source>
        <strain evidence="7 8">DSM 25540</strain>
    </source>
</reference>
<keyword evidence="3 6" id="KW-0489">Methyltransferase</keyword>
<dbReference type="EC" id="2.1.1.-" evidence="6"/>
<comment type="caution">
    <text evidence="7">The sequence shown here is derived from an EMBL/GenBank/DDBJ whole genome shotgun (WGS) entry which is preliminary data.</text>
</comment>
<comment type="similarity">
    <text evidence="1 6">Belongs to the methyltransferase superfamily. PrmA family.</text>
</comment>